<comment type="caution">
    <text evidence="8">The sequence shown here is derived from an EMBL/GenBank/DDBJ whole genome shotgun (WGS) entry which is preliminary data.</text>
</comment>
<dbReference type="Gene3D" id="1.10.472.20">
    <property type="entry name" value="Nitrile hydratase, beta subunit"/>
    <property type="match status" value="1"/>
</dbReference>
<dbReference type="RefSeq" id="WP_320501876.1">
    <property type="nucleotide sequence ID" value="NZ_JAXCLX010000003.1"/>
</dbReference>
<proteinExistence type="inferred from homology"/>
<dbReference type="InterPro" id="IPR049054">
    <property type="entry name" value="CN_hydtase_beta-like_N"/>
</dbReference>
<gene>
    <name evidence="8" type="primary">nthB</name>
    <name evidence="8" type="ORF">SMD31_15785</name>
</gene>
<dbReference type="InterPro" id="IPR003168">
    <property type="entry name" value="Nitrile_hydratase_bsu"/>
</dbReference>
<accession>A0ABU5E1G9</accession>
<evidence type="ECO:0000313" key="9">
    <source>
        <dbReference type="Proteomes" id="UP001271769"/>
    </source>
</evidence>
<dbReference type="Pfam" id="PF21006">
    <property type="entry name" value="NHase_beta_N"/>
    <property type="match status" value="1"/>
</dbReference>
<dbReference type="EC" id="4.2.1.84" evidence="3"/>
<evidence type="ECO:0000256" key="5">
    <source>
        <dbReference type="ARBA" id="ARBA00044877"/>
    </source>
</evidence>
<dbReference type="Gene3D" id="2.30.30.50">
    <property type="match status" value="1"/>
</dbReference>
<dbReference type="InterPro" id="IPR042262">
    <property type="entry name" value="CN_hydtase_beta_C"/>
</dbReference>
<dbReference type="InterPro" id="IPR008990">
    <property type="entry name" value="Elect_transpt_acc-like_dom_sf"/>
</dbReference>
<dbReference type="SUPFAM" id="SSF50090">
    <property type="entry name" value="Electron transport accessory proteins"/>
    <property type="match status" value="1"/>
</dbReference>
<evidence type="ECO:0000259" key="7">
    <source>
        <dbReference type="Pfam" id="PF21006"/>
    </source>
</evidence>
<dbReference type="GO" id="GO:0018822">
    <property type="term" value="F:nitrile hydratase activity"/>
    <property type="evidence" value="ECO:0007669"/>
    <property type="project" value="UniProtKB-EC"/>
</dbReference>
<evidence type="ECO:0000259" key="6">
    <source>
        <dbReference type="Pfam" id="PF02211"/>
    </source>
</evidence>
<organism evidence="8 9">
    <name type="scientific">Dongia rigui</name>
    <dbReference type="NCBI Taxonomy" id="940149"/>
    <lineage>
        <taxon>Bacteria</taxon>
        <taxon>Pseudomonadati</taxon>
        <taxon>Pseudomonadota</taxon>
        <taxon>Alphaproteobacteria</taxon>
        <taxon>Rhodospirillales</taxon>
        <taxon>Dongiaceae</taxon>
        <taxon>Dongia</taxon>
    </lineage>
</organism>
<dbReference type="InterPro" id="IPR024690">
    <property type="entry name" value="CN_hydtase_beta_dom_C"/>
</dbReference>
<protein>
    <recommendedName>
        <fullName evidence="3">nitrile hydratase</fullName>
        <ecNumber evidence="3">4.2.1.84</ecNumber>
    </recommendedName>
</protein>
<feature type="domain" description="Nitrile hydratase beta subunit" evidence="6">
    <location>
        <begin position="122"/>
        <end position="215"/>
    </location>
</feature>
<reference evidence="8 9" key="1">
    <citation type="journal article" date="2013" name="Antonie Van Leeuwenhoek">
        <title>Dongia rigui sp. nov., isolated from freshwater of a large wetland in Korea.</title>
        <authorList>
            <person name="Baik K.S."/>
            <person name="Hwang Y.M."/>
            <person name="Choi J.S."/>
            <person name="Kwon J."/>
            <person name="Seong C.N."/>
        </authorList>
    </citation>
    <scope>NUCLEOTIDE SEQUENCE [LARGE SCALE GENOMIC DNA]</scope>
    <source>
        <strain evidence="8 9">04SU4-P</strain>
    </source>
</reference>
<comment type="similarity">
    <text evidence="2">Belongs to the nitrile hydratase subunit beta family.</text>
</comment>
<keyword evidence="9" id="KW-1185">Reference proteome</keyword>
<name>A0ABU5E1G9_9PROT</name>
<evidence type="ECO:0000256" key="4">
    <source>
        <dbReference type="ARBA" id="ARBA00023239"/>
    </source>
</evidence>
<comment type="catalytic activity">
    <reaction evidence="5">
        <text>an aliphatic primary amide = an aliphatic nitrile + H2O</text>
        <dbReference type="Rhea" id="RHEA:12673"/>
        <dbReference type="ChEBI" id="CHEBI:15377"/>
        <dbReference type="ChEBI" id="CHEBI:65285"/>
        <dbReference type="ChEBI" id="CHEBI:80291"/>
        <dbReference type="EC" id="4.2.1.84"/>
    </reaction>
</comment>
<dbReference type="Pfam" id="PF02211">
    <property type="entry name" value="NHase_beta_C"/>
    <property type="match status" value="1"/>
</dbReference>
<dbReference type="Proteomes" id="UP001271769">
    <property type="component" value="Unassembled WGS sequence"/>
</dbReference>
<comment type="function">
    <text evidence="1">NHase catalyzes the hydration of various nitrile compounds to the corresponding amides.</text>
</comment>
<sequence>MARVHDMGGLPGQGRIVMDPDDHPFHADWEARMWGINEALEGPASWSLDWWRYVRELIQADDYLTRPYFDQWMQVYAAMMVDSGLATPAEIARGTGGRKPDLRKPMGPGDVAKVSAITRDFRRPADQKPAFTSGNKVRTKTFPEGFHTRLPGYLMNRTGIIHAHRGNHLLPDEGAKGRHVAQHLYTVTFSGADLWPGEGRDKDRFNADLWESYLERA</sequence>
<dbReference type="EMBL" id="JAXCLX010000003">
    <property type="protein sequence ID" value="MDY0873400.1"/>
    <property type="molecule type" value="Genomic_DNA"/>
</dbReference>
<feature type="domain" description="Nitrile hydratase beta subunit-like N-terminal" evidence="7">
    <location>
        <begin position="1"/>
        <end position="98"/>
    </location>
</feature>
<evidence type="ECO:0000256" key="1">
    <source>
        <dbReference type="ARBA" id="ARBA00004042"/>
    </source>
</evidence>
<evidence type="ECO:0000256" key="2">
    <source>
        <dbReference type="ARBA" id="ARBA00009098"/>
    </source>
</evidence>
<evidence type="ECO:0000256" key="3">
    <source>
        <dbReference type="ARBA" id="ARBA00013079"/>
    </source>
</evidence>
<evidence type="ECO:0000313" key="8">
    <source>
        <dbReference type="EMBL" id="MDY0873400.1"/>
    </source>
</evidence>
<keyword evidence="4 8" id="KW-0456">Lyase</keyword>
<dbReference type="NCBIfam" id="TIGR03888">
    <property type="entry name" value="nitrile_beta"/>
    <property type="match status" value="1"/>
</dbReference>